<proteinExistence type="predicted"/>
<evidence type="ECO:0000313" key="1">
    <source>
        <dbReference type="EMBL" id="PXY30607.1"/>
    </source>
</evidence>
<gene>
    <name evidence="1" type="ORF">BA062_18840</name>
</gene>
<sequence length="83" mass="9057">MRTTITLDPDVEALVRKLMAERGLSFKEAVNSALRSALGTPARERFHTPTFAMGGPTVPLDHALRVAADLEDAELQRKLATGR</sequence>
<protein>
    <submittedName>
        <fullName evidence="1">Antitoxin</fullName>
    </submittedName>
</protein>
<evidence type="ECO:0000313" key="2">
    <source>
        <dbReference type="Proteomes" id="UP000247892"/>
    </source>
</evidence>
<reference evidence="1 2" key="1">
    <citation type="submission" date="2016-07" db="EMBL/GenBank/DDBJ databases">
        <title>Draft genome sequence of Prauserella sp. YIM 121212, isolated from alkaline soil.</title>
        <authorList>
            <person name="Ruckert C."/>
            <person name="Albersmeier A."/>
            <person name="Jiang C.-L."/>
            <person name="Jiang Y."/>
            <person name="Kalinowski J."/>
            <person name="Schneider O."/>
            <person name="Winkler A."/>
            <person name="Zotchev S.B."/>
        </authorList>
    </citation>
    <scope>NUCLEOTIDE SEQUENCE [LARGE SCALE GENOMIC DNA]</scope>
    <source>
        <strain evidence="1 2">YIM 121212</strain>
    </source>
</reference>
<dbReference type="Proteomes" id="UP000247892">
    <property type="component" value="Unassembled WGS sequence"/>
</dbReference>
<organism evidence="1 2">
    <name type="scientific">Prauserella flavalba</name>
    <dbReference type="NCBI Taxonomy" id="1477506"/>
    <lineage>
        <taxon>Bacteria</taxon>
        <taxon>Bacillati</taxon>
        <taxon>Actinomycetota</taxon>
        <taxon>Actinomycetes</taxon>
        <taxon>Pseudonocardiales</taxon>
        <taxon>Pseudonocardiaceae</taxon>
        <taxon>Prauserella</taxon>
    </lineage>
</organism>
<comment type="caution">
    <text evidence="1">The sequence shown here is derived from an EMBL/GenBank/DDBJ whole genome shotgun (WGS) entry which is preliminary data.</text>
</comment>
<dbReference type="OrthoDB" id="3579062at2"/>
<dbReference type="AlphaFoldDB" id="A0A318LM02"/>
<keyword evidence="2" id="KW-1185">Reference proteome</keyword>
<dbReference type="RefSeq" id="WP_110338595.1">
    <property type="nucleotide sequence ID" value="NZ_MASU01000007.1"/>
</dbReference>
<name>A0A318LM02_9PSEU</name>
<accession>A0A318LM02</accession>
<dbReference type="CDD" id="cd21631">
    <property type="entry name" value="RHH_CopG_NikR-like"/>
    <property type="match status" value="1"/>
</dbReference>
<dbReference type="EMBL" id="MASU01000007">
    <property type="protein sequence ID" value="PXY30607.1"/>
    <property type="molecule type" value="Genomic_DNA"/>
</dbReference>